<dbReference type="KEGG" id="tav:G4V39_04325"/>
<comment type="subunit">
    <text evidence="3 9">Tetramer of two alpha and two beta chains.</text>
</comment>
<dbReference type="HAMAP" id="MF_00131">
    <property type="entry name" value="Trp_synth_alpha"/>
    <property type="match status" value="1"/>
</dbReference>
<feature type="active site" description="Proton acceptor" evidence="9">
    <location>
        <position position="52"/>
    </location>
</feature>
<evidence type="ECO:0000313" key="12">
    <source>
        <dbReference type="Proteomes" id="UP000502179"/>
    </source>
</evidence>
<proteinExistence type="inferred from homology"/>
<reference evidence="11 12" key="1">
    <citation type="submission" date="2020-02" db="EMBL/GenBank/DDBJ databases">
        <title>Genome analysis of Thermosulfuriphilus ammonigenes ST65T, an anaerobic thermophilic chemolithoautotrophic bacterium isolated from a deep-sea hydrothermal vent.</title>
        <authorList>
            <person name="Slobodkina G."/>
            <person name="Allioux M."/>
            <person name="Merkel A."/>
            <person name="Alain K."/>
            <person name="Jebbar M."/>
            <person name="Slobodkin A."/>
        </authorList>
    </citation>
    <scope>NUCLEOTIDE SEQUENCE [LARGE SCALE GENOMIC DNA]</scope>
    <source>
        <strain evidence="11 12">ST65</strain>
    </source>
</reference>
<dbReference type="PROSITE" id="PS00167">
    <property type="entry name" value="TRP_SYNTHASE_ALPHA"/>
    <property type="match status" value="1"/>
</dbReference>
<dbReference type="Proteomes" id="UP000502179">
    <property type="component" value="Chromosome"/>
</dbReference>
<protein>
    <recommendedName>
        <fullName evidence="9">Tryptophan synthase alpha chain</fullName>
        <ecNumber evidence="9">4.2.1.20</ecNumber>
    </recommendedName>
</protein>
<dbReference type="GO" id="GO:0004834">
    <property type="term" value="F:tryptophan synthase activity"/>
    <property type="evidence" value="ECO:0007669"/>
    <property type="project" value="UniProtKB-UniRule"/>
</dbReference>
<keyword evidence="7 9" id="KW-0456">Lyase</keyword>
<dbReference type="SUPFAM" id="SSF51366">
    <property type="entry name" value="Ribulose-phoshate binding barrel"/>
    <property type="match status" value="1"/>
</dbReference>
<comment type="pathway">
    <text evidence="2 9">Amino-acid biosynthesis; L-tryptophan biosynthesis; L-tryptophan from chorismate: step 5/5.</text>
</comment>
<evidence type="ECO:0000256" key="10">
    <source>
        <dbReference type="RuleBase" id="RU003662"/>
    </source>
</evidence>
<evidence type="ECO:0000256" key="6">
    <source>
        <dbReference type="ARBA" id="ARBA00023141"/>
    </source>
</evidence>
<dbReference type="GO" id="GO:0005829">
    <property type="term" value="C:cytosol"/>
    <property type="evidence" value="ECO:0007669"/>
    <property type="project" value="TreeGrafter"/>
</dbReference>
<dbReference type="InterPro" id="IPR011060">
    <property type="entry name" value="RibuloseP-bd_barrel"/>
</dbReference>
<sequence>MTGRQRIKEAFVAASRRKEAALIPFIEAGDPDLATTKELLHALSEAGADLIELGYPFSDPLADGPTIQAAAQRALKGGIRLGEVLDMVAEISSKITPPILIMGYLNPFLRFGLEAFAEKATAAGLCGTIIPDLPMEEADQWRKLAKAKGLANVLLAAPTTDQKRLAILAQKTSGFLYYVSVTGITGARKDLPPDLALKLQTAREVSPVPVAVGFGIANADQVATLAPHADGVVVGSAIVKIIAETPRTRVVEEVFSFVRTLKEATRL</sequence>
<dbReference type="InterPro" id="IPR013785">
    <property type="entry name" value="Aldolase_TIM"/>
</dbReference>
<comment type="similarity">
    <text evidence="9 10">Belongs to the TrpA family.</text>
</comment>
<dbReference type="FunFam" id="3.20.20.70:FF:000037">
    <property type="entry name" value="Tryptophan synthase alpha chain"/>
    <property type="match status" value="1"/>
</dbReference>
<evidence type="ECO:0000256" key="9">
    <source>
        <dbReference type="HAMAP-Rule" id="MF_00131"/>
    </source>
</evidence>
<dbReference type="UniPathway" id="UPA00035">
    <property type="reaction ID" value="UER00044"/>
</dbReference>
<name>A0A6G7PV66_9BACT</name>
<comment type="catalytic activity">
    <reaction evidence="8 9">
        <text>(1S,2R)-1-C-(indol-3-yl)glycerol 3-phosphate + L-serine = D-glyceraldehyde 3-phosphate + L-tryptophan + H2O</text>
        <dbReference type="Rhea" id="RHEA:10532"/>
        <dbReference type="ChEBI" id="CHEBI:15377"/>
        <dbReference type="ChEBI" id="CHEBI:33384"/>
        <dbReference type="ChEBI" id="CHEBI:57912"/>
        <dbReference type="ChEBI" id="CHEBI:58866"/>
        <dbReference type="ChEBI" id="CHEBI:59776"/>
        <dbReference type="EC" id="4.2.1.20"/>
    </reaction>
</comment>
<comment type="function">
    <text evidence="1 9">The alpha subunit is responsible for the aldol cleavage of indoleglycerol phosphate to indole and glyceraldehyde 3-phosphate.</text>
</comment>
<evidence type="ECO:0000256" key="1">
    <source>
        <dbReference type="ARBA" id="ARBA00003365"/>
    </source>
</evidence>
<keyword evidence="6 9" id="KW-0057">Aromatic amino acid biosynthesis</keyword>
<evidence type="ECO:0000313" key="11">
    <source>
        <dbReference type="EMBL" id="QIJ71552.1"/>
    </source>
</evidence>
<evidence type="ECO:0000256" key="8">
    <source>
        <dbReference type="ARBA" id="ARBA00049047"/>
    </source>
</evidence>
<dbReference type="PANTHER" id="PTHR43406">
    <property type="entry name" value="TRYPTOPHAN SYNTHASE, ALPHA CHAIN"/>
    <property type="match status" value="1"/>
</dbReference>
<feature type="active site" description="Proton acceptor" evidence="9">
    <location>
        <position position="63"/>
    </location>
</feature>
<dbReference type="Pfam" id="PF00290">
    <property type="entry name" value="Trp_syntA"/>
    <property type="match status" value="1"/>
</dbReference>
<evidence type="ECO:0000256" key="4">
    <source>
        <dbReference type="ARBA" id="ARBA00022605"/>
    </source>
</evidence>
<accession>A0A6G7PV66</accession>
<gene>
    <name evidence="9" type="primary">trpA</name>
    <name evidence="11" type="ORF">G4V39_04325</name>
</gene>
<dbReference type="InterPro" id="IPR002028">
    <property type="entry name" value="Trp_synthase_suA"/>
</dbReference>
<dbReference type="RefSeq" id="WP_166031771.1">
    <property type="nucleotide sequence ID" value="NZ_CP048877.1"/>
</dbReference>
<dbReference type="Gene3D" id="3.20.20.70">
    <property type="entry name" value="Aldolase class I"/>
    <property type="match status" value="1"/>
</dbReference>
<organism evidence="11 12">
    <name type="scientific">Thermosulfuriphilus ammonigenes</name>
    <dbReference type="NCBI Taxonomy" id="1936021"/>
    <lineage>
        <taxon>Bacteria</taxon>
        <taxon>Pseudomonadati</taxon>
        <taxon>Thermodesulfobacteriota</taxon>
        <taxon>Thermodesulfobacteria</taxon>
        <taxon>Thermodesulfobacteriales</taxon>
        <taxon>Thermodesulfobacteriaceae</taxon>
        <taxon>Thermosulfuriphilus</taxon>
    </lineage>
</organism>
<evidence type="ECO:0000256" key="5">
    <source>
        <dbReference type="ARBA" id="ARBA00022822"/>
    </source>
</evidence>
<dbReference type="InterPro" id="IPR018204">
    <property type="entry name" value="Trp_synthase_alpha_AS"/>
</dbReference>
<evidence type="ECO:0000256" key="3">
    <source>
        <dbReference type="ARBA" id="ARBA00011270"/>
    </source>
</evidence>
<dbReference type="CDD" id="cd04724">
    <property type="entry name" value="Tryptophan_synthase_alpha"/>
    <property type="match status" value="1"/>
</dbReference>
<dbReference type="EC" id="4.2.1.20" evidence="9"/>
<evidence type="ECO:0000256" key="2">
    <source>
        <dbReference type="ARBA" id="ARBA00004733"/>
    </source>
</evidence>
<evidence type="ECO:0000256" key="7">
    <source>
        <dbReference type="ARBA" id="ARBA00023239"/>
    </source>
</evidence>
<keyword evidence="5 9" id="KW-0822">Tryptophan biosynthesis</keyword>
<dbReference type="NCBIfam" id="TIGR00262">
    <property type="entry name" value="trpA"/>
    <property type="match status" value="1"/>
</dbReference>
<dbReference type="PANTHER" id="PTHR43406:SF1">
    <property type="entry name" value="TRYPTOPHAN SYNTHASE ALPHA CHAIN, CHLOROPLASTIC"/>
    <property type="match status" value="1"/>
</dbReference>
<dbReference type="EMBL" id="CP048877">
    <property type="protein sequence ID" value="QIJ71552.1"/>
    <property type="molecule type" value="Genomic_DNA"/>
</dbReference>
<keyword evidence="12" id="KW-1185">Reference proteome</keyword>
<keyword evidence="4 9" id="KW-0028">Amino-acid biosynthesis</keyword>
<dbReference type="AlphaFoldDB" id="A0A6G7PV66"/>